<dbReference type="STRING" id="407234.SAMN05421795_10795"/>
<keyword evidence="3" id="KW-0274">FAD</keyword>
<keyword evidence="5" id="KW-0503">Monooxygenase</keyword>
<accession>A0A1N7MGL7</accession>
<reference evidence="8" key="1">
    <citation type="submission" date="2017-01" db="EMBL/GenBank/DDBJ databases">
        <authorList>
            <person name="Varghese N."/>
            <person name="Submissions S."/>
        </authorList>
    </citation>
    <scope>NUCLEOTIDE SEQUENCE [LARGE SCALE GENOMIC DNA]</scope>
    <source>
        <strain evidence="8">DSM 18714</strain>
    </source>
</reference>
<dbReference type="GO" id="GO:0071949">
    <property type="term" value="F:FAD binding"/>
    <property type="evidence" value="ECO:0007669"/>
    <property type="project" value="InterPro"/>
</dbReference>
<sequence length="393" mass="42661">MLKSRKVTIVGAGVAGLALGRALALRGAEVDILEQADAIREVGAGLQISPNGARVLHALGLGDALAEAGPEADGVEIREGETGAILARLDLARRGEFRLLHRARLIDLLATGAAEAGVSVRLRTKIAGVDTRDGRPVLRTEDGREESPDLLIGADGLHSRVRVALNGPHAPFFTHQVAWRGVIPVEDNAPAVPQVYVGPGRHLVSYPLGHGLRNVVAIEERRRWVEESWYLRDDPAHLRDAFRGFCPRVQGWLEQMDEPWLWGLFRHAVAARWHGEGMAILGDAAHPTLPFLAQGAVMALEDAWVMADCLARYDTDAAALTAYQNARAPRCRALVEAANRNARNYHLSGMARRVAHAALRTAAVVAPNQLLGRFDWVYTHDVTAPAPLPGRFP</sequence>
<evidence type="ECO:0000256" key="5">
    <source>
        <dbReference type="ARBA" id="ARBA00023033"/>
    </source>
</evidence>
<dbReference type="SUPFAM" id="SSF54373">
    <property type="entry name" value="FAD-linked reductases, C-terminal domain"/>
    <property type="match status" value="1"/>
</dbReference>
<proteinExistence type="predicted"/>
<feature type="domain" description="FAD-binding" evidence="6">
    <location>
        <begin position="6"/>
        <end position="337"/>
    </location>
</feature>
<dbReference type="InterPro" id="IPR002938">
    <property type="entry name" value="FAD-bd"/>
</dbReference>
<dbReference type="RefSeq" id="WP_076366811.1">
    <property type="nucleotide sequence ID" value="NZ_FTOM01000007.1"/>
</dbReference>
<dbReference type="PANTHER" id="PTHR13789">
    <property type="entry name" value="MONOOXYGENASE"/>
    <property type="match status" value="1"/>
</dbReference>
<dbReference type="Pfam" id="PF01494">
    <property type="entry name" value="FAD_binding_3"/>
    <property type="match status" value="1"/>
</dbReference>
<dbReference type="EMBL" id="FTOM01000007">
    <property type="protein sequence ID" value="SIS85197.1"/>
    <property type="molecule type" value="Genomic_DNA"/>
</dbReference>
<evidence type="ECO:0000313" key="8">
    <source>
        <dbReference type="Proteomes" id="UP000186098"/>
    </source>
</evidence>
<dbReference type="PRINTS" id="PR00420">
    <property type="entry name" value="RNGMNOXGNASE"/>
</dbReference>
<dbReference type="GO" id="GO:0004497">
    <property type="term" value="F:monooxygenase activity"/>
    <property type="evidence" value="ECO:0007669"/>
    <property type="project" value="UniProtKB-KW"/>
</dbReference>
<dbReference type="Proteomes" id="UP000186098">
    <property type="component" value="Unassembled WGS sequence"/>
</dbReference>
<gene>
    <name evidence="7" type="ORF">SAMN05421795_10795</name>
</gene>
<dbReference type="PANTHER" id="PTHR13789:SF318">
    <property type="entry name" value="GERANYLGERANYL DIPHOSPHATE REDUCTASE"/>
    <property type="match status" value="1"/>
</dbReference>
<dbReference type="Gene3D" id="3.50.50.60">
    <property type="entry name" value="FAD/NAD(P)-binding domain"/>
    <property type="match status" value="1"/>
</dbReference>
<keyword evidence="4" id="KW-0560">Oxidoreductase</keyword>
<evidence type="ECO:0000256" key="3">
    <source>
        <dbReference type="ARBA" id="ARBA00022827"/>
    </source>
</evidence>
<protein>
    <submittedName>
        <fullName evidence="7">Salicylate hydroxylase</fullName>
    </submittedName>
</protein>
<evidence type="ECO:0000256" key="4">
    <source>
        <dbReference type="ARBA" id="ARBA00023002"/>
    </source>
</evidence>
<dbReference type="AlphaFoldDB" id="A0A1N7MGL7"/>
<dbReference type="SUPFAM" id="SSF51905">
    <property type="entry name" value="FAD/NAD(P)-binding domain"/>
    <property type="match status" value="1"/>
</dbReference>
<keyword evidence="2" id="KW-0285">Flavoprotein</keyword>
<dbReference type="InterPro" id="IPR036188">
    <property type="entry name" value="FAD/NAD-bd_sf"/>
</dbReference>
<evidence type="ECO:0000256" key="1">
    <source>
        <dbReference type="ARBA" id="ARBA00001974"/>
    </source>
</evidence>
<organism evidence="7 8">
    <name type="scientific">Phaeovulum vinaykumarii</name>
    <dbReference type="NCBI Taxonomy" id="407234"/>
    <lineage>
        <taxon>Bacteria</taxon>
        <taxon>Pseudomonadati</taxon>
        <taxon>Pseudomonadota</taxon>
        <taxon>Alphaproteobacteria</taxon>
        <taxon>Rhodobacterales</taxon>
        <taxon>Paracoccaceae</taxon>
        <taxon>Phaeovulum</taxon>
    </lineage>
</organism>
<comment type="cofactor">
    <cofactor evidence="1">
        <name>FAD</name>
        <dbReference type="ChEBI" id="CHEBI:57692"/>
    </cofactor>
</comment>
<evidence type="ECO:0000259" key="6">
    <source>
        <dbReference type="Pfam" id="PF01494"/>
    </source>
</evidence>
<keyword evidence="8" id="KW-1185">Reference proteome</keyword>
<name>A0A1N7MGL7_9RHOB</name>
<dbReference type="InterPro" id="IPR050493">
    <property type="entry name" value="FAD-dep_Monooxygenase_BioMet"/>
</dbReference>
<dbReference type="OrthoDB" id="4230779at2"/>
<evidence type="ECO:0000313" key="7">
    <source>
        <dbReference type="EMBL" id="SIS85197.1"/>
    </source>
</evidence>
<evidence type="ECO:0000256" key="2">
    <source>
        <dbReference type="ARBA" id="ARBA00022630"/>
    </source>
</evidence>